<feature type="compositionally biased region" description="Low complexity" evidence="1">
    <location>
        <begin position="142"/>
        <end position="151"/>
    </location>
</feature>
<dbReference type="EMBL" id="AUZZ01002908">
    <property type="protein sequence ID" value="EQD58491.1"/>
    <property type="molecule type" value="Genomic_DNA"/>
</dbReference>
<accession>T1ACG7</accession>
<feature type="compositionally biased region" description="Polar residues" evidence="1">
    <location>
        <begin position="154"/>
        <end position="165"/>
    </location>
</feature>
<dbReference type="AlphaFoldDB" id="T1ACG7"/>
<feature type="region of interest" description="Disordered" evidence="1">
    <location>
        <begin position="136"/>
        <end position="165"/>
    </location>
</feature>
<reference evidence="2" key="2">
    <citation type="journal article" date="2014" name="ISME J.">
        <title>Microbial stratification in low pH oxic and suboxic macroscopic growths along an acid mine drainage.</title>
        <authorList>
            <person name="Mendez-Garcia C."/>
            <person name="Mesa V."/>
            <person name="Sprenger R.R."/>
            <person name="Richter M."/>
            <person name="Diez M.S."/>
            <person name="Solano J."/>
            <person name="Bargiela R."/>
            <person name="Golyshina O.V."/>
            <person name="Manteca A."/>
            <person name="Ramos J.L."/>
            <person name="Gallego J.R."/>
            <person name="Llorente I."/>
            <person name="Martins Dos Santos V.A."/>
            <person name="Jensen O.N."/>
            <person name="Pelaez A.I."/>
            <person name="Sanchez J."/>
            <person name="Ferrer M."/>
        </authorList>
    </citation>
    <scope>NUCLEOTIDE SEQUENCE</scope>
</reference>
<proteinExistence type="predicted"/>
<comment type="caution">
    <text evidence="2">The sequence shown here is derived from an EMBL/GenBank/DDBJ whole genome shotgun (WGS) entry which is preliminary data.</text>
</comment>
<sequence>MLLLVAMAIKYWEFEDAPLKEKLKNPNIRDIAKVFFDSETEAYRFSALLLETKRKGSLRLRDVPKDIPIATAKRYLDYAVQVGLLKHEDNSYMLTDRFTRPFKNIATYIKGWMDSGADEDLNIEFANARLERQAKRGGRRIAANAAATDDNNVSRDSSASEQRTQ</sequence>
<evidence type="ECO:0000256" key="1">
    <source>
        <dbReference type="SAM" id="MobiDB-lite"/>
    </source>
</evidence>
<protein>
    <submittedName>
        <fullName evidence="2">Uncharacterized protein</fullName>
    </submittedName>
</protein>
<evidence type="ECO:0000313" key="2">
    <source>
        <dbReference type="EMBL" id="EQD58491.1"/>
    </source>
</evidence>
<gene>
    <name evidence="2" type="ORF">B2A_04345</name>
</gene>
<organism evidence="2">
    <name type="scientific">mine drainage metagenome</name>
    <dbReference type="NCBI Taxonomy" id="410659"/>
    <lineage>
        <taxon>unclassified sequences</taxon>
        <taxon>metagenomes</taxon>
        <taxon>ecological metagenomes</taxon>
    </lineage>
</organism>
<reference evidence="2" key="1">
    <citation type="submission" date="2013-08" db="EMBL/GenBank/DDBJ databases">
        <authorList>
            <person name="Mendez C."/>
            <person name="Richter M."/>
            <person name="Ferrer M."/>
            <person name="Sanchez J."/>
        </authorList>
    </citation>
    <scope>NUCLEOTIDE SEQUENCE</scope>
</reference>
<name>T1ACG7_9ZZZZ</name>